<dbReference type="FunFam" id="3.40.50.11990:FF:000003">
    <property type="entry name" value="Pol II transcription elongation factor subunit Cdc73"/>
    <property type="match status" value="1"/>
</dbReference>
<feature type="compositionally biased region" description="Basic and acidic residues" evidence="5">
    <location>
        <begin position="487"/>
        <end position="496"/>
    </location>
</feature>
<dbReference type="InterPro" id="IPR007852">
    <property type="entry name" value="Cdc73/Parafibromin"/>
</dbReference>
<evidence type="ECO:0000313" key="8">
    <source>
        <dbReference type="RefSeq" id="XP_030984582.1"/>
    </source>
</evidence>
<feature type="region of interest" description="Disordered" evidence="5">
    <location>
        <begin position="667"/>
        <end position="695"/>
    </location>
</feature>
<dbReference type="AlphaFoldDB" id="A0A6P8BBL8"/>
<dbReference type="InterPro" id="IPR031336">
    <property type="entry name" value="CDC73_C"/>
</dbReference>
<feature type="compositionally biased region" description="Polar residues" evidence="5">
    <location>
        <begin position="928"/>
        <end position="948"/>
    </location>
</feature>
<feature type="region of interest" description="Disordered" evidence="5">
    <location>
        <begin position="550"/>
        <end position="576"/>
    </location>
</feature>
<reference evidence="8" key="2">
    <citation type="submission" date="2019-10" db="EMBL/GenBank/DDBJ databases">
        <authorList>
            <consortium name="NCBI Genome Project"/>
        </authorList>
    </citation>
    <scope>NUCLEOTIDE SEQUENCE</scope>
    <source>
        <strain evidence="8">NI907</strain>
    </source>
</reference>
<evidence type="ECO:0000256" key="1">
    <source>
        <dbReference type="ARBA" id="ARBA00004123"/>
    </source>
</evidence>
<dbReference type="RefSeq" id="XP_030984582.1">
    <property type="nucleotide sequence ID" value="XM_031124056.1"/>
</dbReference>
<evidence type="ECO:0000256" key="5">
    <source>
        <dbReference type="SAM" id="MobiDB-lite"/>
    </source>
</evidence>
<name>A0A6P8BBL8_PYRGI</name>
<feature type="compositionally biased region" description="Basic and acidic residues" evidence="5">
    <location>
        <begin position="550"/>
        <end position="568"/>
    </location>
</feature>
<gene>
    <name evidence="8" type="ORF">PgNI_04004</name>
</gene>
<evidence type="ECO:0000256" key="2">
    <source>
        <dbReference type="ARBA" id="ARBA00010427"/>
    </source>
</evidence>
<comment type="subcellular location">
    <subcellularLocation>
        <location evidence="1">Nucleus</location>
    </subcellularLocation>
</comment>
<dbReference type="Gene3D" id="3.40.50.11990">
    <property type="entry name" value="RNA polymerase II accessory factor, Cdc73 C-terminal domain"/>
    <property type="match status" value="1"/>
</dbReference>
<dbReference type="Proteomes" id="UP000515153">
    <property type="component" value="Unplaced"/>
</dbReference>
<accession>A0A6P8BBL8</accession>
<feature type="compositionally biased region" description="Polar residues" evidence="5">
    <location>
        <begin position="164"/>
        <end position="182"/>
    </location>
</feature>
<keyword evidence="7" id="KW-1185">Reference proteome</keyword>
<feature type="region of interest" description="Disordered" evidence="5">
    <location>
        <begin position="602"/>
        <end position="621"/>
    </location>
</feature>
<dbReference type="GeneID" id="41958965"/>
<dbReference type="GO" id="GO:0006368">
    <property type="term" value="P:transcription elongation by RNA polymerase II"/>
    <property type="evidence" value="ECO:0007669"/>
    <property type="project" value="InterPro"/>
</dbReference>
<dbReference type="KEGG" id="pgri:PgNI_04004"/>
<dbReference type="Pfam" id="PF05179">
    <property type="entry name" value="CDC73_C"/>
    <property type="match status" value="1"/>
</dbReference>
<feature type="region of interest" description="Disordered" evidence="5">
    <location>
        <begin position="473"/>
        <end position="536"/>
    </location>
</feature>
<feature type="compositionally biased region" description="Acidic residues" evidence="5">
    <location>
        <begin position="268"/>
        <end position="330"/>
    </location>
</feature>
<dbReference type="InterPro" id="IPR038103">
    <property type="entry name" value="CDC73_C_sf"/>
</dbReference>
<dbReference type="GO" id="GO:0032968">
    <property type="term" value="P:positive regulation of transcription elongation by RNA polymerase II"/>
    <property type="evidence" value="ECO:0007669"/>
    <property type="project" value="TreeGrafter"/>
</dbReference>
<evidence type="ECO:0000259" key="6">
    <source>
        <dbReference type="Pfam" id="PF05179"/>
    </source>
</evidence>
<evidence type="ECO:0000313" key="7">
    <source>
        <dbReference type="Proteomes" id="UP000515153"/>
    </source>
</evidence>
<evidence type="ECO:0000256" key="3">
    <source>
        <dbReference type="ARBA" id="ARBA00023163"/>
    </source>
</evidence>
<feature type="compositionally biased region" description="Polar residues" evidence="5">
    <location>
        <begin position="218"/>
        <end position="229"/>
    </location>
</feature>
<evidence type="ECO:0000256" key="4">
    <source>
        <dbReference type="ARBA" id="ARBA00023242"/>
    </source>
</evidence>
<dbReference type="PANTHER" id="PTHR12466">
    <property type="entry name" value="CDC73 DOMAIN PROTEIN"/>
    <property type="match status" value="1"/>
</dbReference>
<proteinExistence type="inferred from homology"/>
<comment type="similarity">
    <text evidence="2">Belongs to the CDC73 family.</text>
</comment>
<sequence length="1134" mass="124940">MLRRQPLSRTSSDEKRPLTPDGRGSNDEEELLDGYPARKGPDLGRLSPPDRLEHLRPPTPGHEDGTHKGWSWRSRRSSVESKYKDGGDTAGSGPAKTGANSTKASAVASSPRSAVPVTAPLPSGTDHSPTLQTAPRRRLLSPGPSLSESEQVRALQIGPHRFPTNASSPASESNRPQVQQKGSYELHKSPGHSSSEGQSTGLVWIPRRGSRRGPGDYFSSSSEPMSETGTVIGLTRSERPLLRSRTTGSSEGYFGSEERTPTPIPVVVEEEEEEISEEQEDYEYSEDDASEYDEDSVSYDSDDDADDEESEYSYEDEYEDDEYNPEDSEDERGTLPEITDEENRKRIEYLSRMVAEATEAARWAEFGPDGPFEDTYYPVNMPGHQPGLALLEAQFRAFQPDHLELPLPMMRTPSEQEAQCQTGIALFGRSIAGAGARLVRKGSMQAWSSSMSLGMMANKVLVRLMRKFKKSRAIRKPQVSVSSPGGRADRPEAERRRSSRQPQSMGSGASKAEHDKTLPAEYTSSPPSEGDPVKEKPRGLVFDLKLAKQQLREQEARERSSRHTESTEHGGYPASRTRSFAVQVDLQTPPTTPLLDSHTRRRFTEPLGTSPPKMRTVSAKQEPWDRARNFSLRVPKHAKGSVMCPASTLHSSGSRGVCAYHGRHAEPSADLLEPETTAEDEHGSEESQLHSNSQTSISRCIFQDHLTRKRPPAMAGVDQDPLLLLRQSIASGGAILPTTVAEPSPSAPEASLSSATHLQFSHPKPVSLPIAAPTRFVSNNRPVDLRSIYFAWLNREVAIPDYNASASKLNDELAQSSTPTATVHKFAFVERLDLITWLEGASEESEHIQPLAGEKDAAAASAAGAAANGGAAAPTTASARAGRGTMDPRLAVVYSGERRVGDHNTALRGIKPTDFSHVRKLAAPFMNKKSQNPSANIPRNPSLPLNQKPQRRPDPIILLSPSMSSLLRISNIKSFLEAGRYVPADNSSTASMLHISRVMKEIDPARPMRFILVEGPEQFKPEYWNRVVAVFTTGQTWQFKNYKWPQPQELFRHVLGIYVGWRGSPPPETVRSWGHRVQAYGLDKWRDPAAVASFGNQVDSSRFRDREVVESIWKGIEGNMRSKGWKRDAGPTAI</sequence>
<feature type="compositionally biased region" description="Polar residues" evidence="5">
    <location>
        <begin position="191"/>
        <end position="201"/>
    </location>
</feature>
<feature type="domain" description="Cell division control protein 73 C-terminal" evidence="6">
    <location>
        <begin position="952"/>
        <end position="1117"/>
    </location>
</feature>
<keyword evidence="3" id="KW-0804">Transcription</keyword>
<reference evidence="8" key="1">
    <citation type="journal article" date="2019" name="Mol. Biol. Evol.">
        <title>Blast fungal genomes show frequent chromosomal changes, gene gains and losses, and effector gene turnover.</title>
        <authorList>
            <person name="Gomez Luciano L.B."/>
            <person name="Jason Tsai I."/>
            <person name="Chuma I."/>
            <person name="Tosa Y."/>
            <person name="Chen Y.H."/>
            <person name="Li J.Y."/>
            <person name="Li M.Y."/>
            <person name="Jade Lu M.Y."/>
            <person name="Nakayashiki H."/>
            <person name="Li W.H."/>
        </authorList>
    </citation>
    <scope>NUCLEOTIDE SEQUENCE</scope>
    <source>
        <strain evidence="8">NI907</strain>
    </source>
</reference>
<feature type="region of interest" description="Disordered" evidence="5">
    <location>
        <begin position="1"/>
        <end position="341"/>
    </location>
</feature>
<feature type="compositionally biased region" description="Basic and acidic residues" evidence="5">
    <location>
        <begin position="679"/>
        <end position="688"/>
    </location>
</feature>
<reference evidence="8" key="3">
    <citation type="submission" date="2025-08" db="UniProtKB">
        <authorList>
            <consortium name="RefSeq"/>
        </authorList>
    </citation>
    <scope>IDENTIFICATION</scope>
    <source>
        <strain evidence="8">NI907</strain>
    </source>
</reference>
<feature type="compositionally biased region" description="Basic and acidic residues" evidence="5">
    <location>
        <begin position="48"/>
        <end position="67"/>
    </location>
</feature>
<keyword evidence="4" id="KW-0539">Nucleus</keyword>
<dbReference type="GO" id="GO:0016593">
    <property type="term" value="C:Cdc73/Paf1 complex"/>
    <property type="evidence" value="ECO:0007669"/>
    <property type="project" value="InterPro"/>
</dbReference>
<dbReference type="PANTHER" id="PTHR12466:SF8">
    <property type="entry name" value="PARAFIBROMIN"/>
    <property type="match status" value="1"/>
</dbReference>
<feature type="compositionally biased region" description="Basic and acidic residues" evidence="5">
    <location>
        <begin position="77"/>
        <end position="87"/>
    </location>
</feature>
<dbReference type="GO" id="GO:0000993">
    <property type="term" value="F:RNA polymerase II complex binding"/>
    <property type="evidence" value="ECO:0007669"/>
    <property type="project" value="TreeGrafter"/>
</dbReference>
<feature type="region of interest" description="Disordered" evidence="5">
    <location>
        <begin position="927"/>
        <end position="951"/>
    </location>
</feature>
<protein>
    <recommendedName>
        <fullName evidence="6">Cell division control protein 73 C-terminal domain-containing protein</fullName>
    </recommendedName>
</protein>
<feature type="compositionally biased region" description="Low complexity" evidence="5">
    <location>
        <begin position="104"/>
        <end position="120"/>
    </location>
</feature>
<organism evidence="7 8">
    <name type="scientific">Pyricularia grisea</name>
    <name type="common">Crabgrass-specific blast fungus</name>
    <name type="synonym">Magnaporthe grisea</name>
    <dbReference type="NCBI Taxonomy" id="148305"/>
    <lineage>
        <taxon>Eukaryota</taxon>
        <taxon>Fungi</taxon>
        <taxon>Dikarya</taxon>
        <taxon>Ascomycota</taxon>
        <taxon>Pezizomycotina</taxon>
        <taxon>Sordariomycetes</taxon>
        <taxon>Sordariomycetidae</taxon>
        <taxon>Magnaporthales</taxon>
        <taxon>Pyriculariaceae</taxon>
        <taxon>Pyricularia</taxon>
    </lineage>
</organism>